<dbReference type="PROSITE" id="PS52015">
    <property type="entry name" value="TONB_CTD"/>
    <property type="match status" value="1"/>
</dbReference>
<sequence>MKTRLFIFSIAILLISVQKTTAQKPKMVDDNYIYMNSDGTQSFPGTFYIAEKFSGNFAAVASKMNGEVKWAYINKSGQLITEYLFDDAKPFKKNMAIVTISKCLGMIDSTGKLFIPAEYSSLSEFQNGFAIFNKCSNANESGYLRMDGSSLLNFTVNKAFPFENNLARIEKKDPLSNNTKMALVDTSGKIIDNRWFLSVGEIYKDSCLVATEDGTFWFHLDGRMIKISDDTHVLSCDEIFTIVEDQPSYPGGEQALMDYLSSNIKYPQLARESNIQGTVFVSFTVTSYGLITNVKVLRGIGGGCDEESMRVVRNMPPWNPGRQRGNPVCVQFNLPIRFVLSDGSNTNK</sequence>
<dbReference type="GO" id="GO:0098797">
    <property type="term" value="C:plasma membrane protein complex"/>
    <property type="evidence" value="ECO:0007669"/>
    <property type="project" value="TreeGrafter"/>
</dbReference>
<dbReference type="Gene3D" id="3.30.1150.10">
    <property type="match status" value="1"/>
</dbReference>
<evidence type="ECO:0000259" key="10">
    <source>
        <dbReference type="PROSITE" id="PS52015"/>
    </source>
</evidence>
<protein>
    <recommendedName>
        <fullName evidence="10">TonB C-terminal domain-containing protein</fullName>
    </recommendedName>
</protein>
<gene>
    <name evidence="11" type="ORF">SDC9_65300</name>
</gene>
<evidence type="ECO:0000313" key="11">
    <source>
        <dbReference type="EMBL" id="MPM18882.1"/>
    </source>
</evidence>
<dbReference type="InterPro" id="IPR051045">
    <property type="entry name" value="TonB-dependent_transducer"/>
</dbReference>
<organism evidence="11">
    <name type="scientific">bioreactor metagenome</name>
    <dbReference type="NCBI Taxonomy" id="1076179"/>
    <lineage>
        <taxon>unclassified sequences</taxon>
        <taxon>metagenomes</taxon>
        <taxon>ecological metagenomes</taxon>
    </lineage>
</organism>
<keyword evidence="3" id="KW-0813">Transport</keyword>
<reference evidence="11" key="1">
    <citation type="submission" date="2019-08" db="EMBL/GenBank/DDBJ databases">
        <authorList>
            <person name="Kucharzyk K."/>
            <person name="Murdoch R.W."/>
            <person name="Higgins S."/>
            <person name="Loffler F."/>
        </authorList>
    </citation>
    <scope>NUCLEOTIDE SEQUENCE</scope>
</reference>
<dbReference type="InterPro" id="IPR037682">
    <property type="entry name" value="TonB_C"/>
</dbReference>
<dbReference type="AlphaFoldDB" id="A0A644XRM2"/>
<dbReference type="EMBL" id="VSSQ01003070">
    <property type="protein sequence ID" value="MPM18882.1"/>
    <property type="molecule type" value="Genomic_DNA"/>
</dbReference>
<dbReference type="PANTHER" id="PTHR33446">
    <property type="entry name" value="PROTEIN TONB-RELATED"/>
    <property type="match status" value="1"/>
</dbReference>
<dbReference type="InterPro" id="IPR003538">
    <property type="entry name" value="TonB"/>
</dbReference>
<keyword evidence="5" id="KW-0997">Cell inner membrane</keyword>
<comment type="caution">
    <text evidence="11">The sequence shown here is derived from an EMBL/GenBank/DDBJ whole genome shotgun (WGS) entry which is preliminary data.</text>
</comment>
<keyword evidence="7" id="KW-0653">Protein transport</keyword>
<evidence type="ECO:0000256" key="4">
    <source>
        <dbReference type="ARBA" id="ARBA00022475"/>
    </source>
</evidence>
<dbReference type="SUPFAM" id="SSF74653">
    <property type="entry name" value="TolA/TonB C-terminal domain"/>
    <property type="match status" value="1"/>
</dbReference>
<keyword evidence="8" id="KW-1133">Transmembrane helix</keyword>
<dbReference type="PANTHER" id="PTHR33446:SF2">
    <property type="entry name" value="PROTEIN TONB"/>
    <property type="match status" value="1"/>
</dbReference>
<proteinExistence type="inferred from homology"/>
<evidence type="ECO:0000256" key="8">
    <source>
        <dbReference type="ARBA" id="ARBA00022989"/>
    </source>
</evidence>
<dbReference type="SUPFAM" id="SSF69360">
    <property type="entry name" value="Cell wall binding repeat"/>
    <property type="match status" value="1"/>
</dbReference>
<dbReference type="NCBIfam" id="TIGR01352">
    <property type="entry name" value="tonB_Cterm"/>
    <property type="match status" value="1"/>
</dbReference>
<comment type="similarity">
    <text evidence="2">Belongs to the TonB family.</text>
</comment>
<comment type="subcellular location">
    <subcellularLocation>
        <location evidence="1">Cell inner membrane</location>
        <topology evidence="1">Single-pass membrane protein</topology>
        <orientation evidence="1">Periplasmic side</orientation>
    </subcellularLocation>
</comment>
<keyword evidence="4" id="KW-1003">Cell membrane</keyword>
<accession>A0A644XRM2</accession>
<evidence type="ECO:0000256" key="1">
    <source>
        <dbReference type="ARBA" id="ARBA00004383"/>
    </source>
</evidence>
<keyword evidence="6" id="KW-0812">Transmembrane</keyword>
<dbReference type="GO" id="GO:0030288">
    <property type="term" value="C:outer membrane-bounded periplasmic space"/>
    <property type="evidence" value="ECO:0007669"/>
    <property type="project" value="InterPro"/>
</dbReference>
<dbReference type="InterPro" id="IPR006260">
    <property type="entry name" value="TonB/TolA_C"/>
</dbReference>
<feature type="domain" description="TonB C-terminal" evidence="10">
    <location>
        <begin position="251"/>
        <end position="347"/>
    </location>
</feature>
<dbReference type="GO" id="GO:0055085">
    <property type="term" value="P:transmembrane transport"/>
    <property type="evidence" value="ECO:0007669"/>
    <property type="project" value="InterPro"/>
</dbReference>
<evidence type="ECO:0000256" key="3">
    <source>
        <dbReference type="ARBA" id="ARBA00022448"/>
    </source>
</evidence>
<dbReference type="PRINTS" id="PR01374">
    <property type="entry name" value="TONBPROTEIN"/>
</dbReference>
<evidence type="ECO:0000256" key="7">
    <source>
        <dbReference type="ARBA" id="ARBA00022927"/>
    </source>
</evidence>
<dbReference type="Pfam" id="PF03544">
    <property type="entry name" value="TonB_C"/>
    <property type="match status" value="1"/>
</dbReference>
<name>A0A644XRM2_9ZZZZ</name>
<dbReference type="GO" id="GO:0015031">
    <property type="term" value="P:protein transport"/>
    <property type="evidence" value="ECO:0007669"/>
    <property type="project" value="UniProtKB-KW"/>
</dbReference>
<dbReference type="GO" id="GO:0031992">
    <property type="term" value="F:energy transducer activity"/>
    <property type="evidence" value="ECO:0007669"/>
    <property type="project" value="InterPro"/>
</dbReference>
<dbReference type="InterPro" id="IPR032774">
    <property type="entry name" value="WG_beta_rep"/>
</dbReference>
<evidence type="ECO:0000256" key="2">
    <source>
        <dbReference type="ARBA" id="ARBA00006555"/>
    </source>
</evidence>
<dbReference type="GO" id="GO:0015891">
    <property type="term" value="P:siderophore transport"/>
    <property type="evidence" value="ECO:0007669"/>
    <property type="project" value="InterPro"/>
</dbReference>
<keyword evidence="9" id="KW-0472">Membrane</keyword>
<evidence type="ECO:0000256" key="6">
    <source>
        <dbReference type="ARBA" id="ARBA00022692"/>
    </source>
</evidence>
<dbReference type="Pfam" id="PF14903">
    <property type="entry name" value="WG_beta_rep"/>
    <property type="match status" value="2"/>
</dbReference>
<evidence type="ECO:0000256" key="5">
    <source>
        <dbReference type="ARBA" id="ARBA00022519"/>
    </source>
</evidence>
<evidence type="ECO:0000256" key="9">
    <source>
        <dbReference type="ARBA" id="ARBA00023136"/>
    </source>
</evidence>